<evidence type="ECO:0000259" key="2">
    <source>
        <dbReference type="PROSITE" id="PS50987"/>
    </source>
</evidence>
<dbReference type="NCBIfam" id="NF033788">
    <property type="entry name" value="HTH_metalloreg"/>
    <property type="match status" value="1"/>
</dbReference>
<dbReference type="Pfam" id="PF12840">
    <property type="entry name" value="HTH_20"/>
    <property type="match status" value="1"/>
</dbReference>
<proteinExistence type="predicted"/>
<dbReference type="RefSeq" id="WP_194866367.1">
    <property type="nucleotide sequence ID" value="NZ_ARXX01000100.1"/>
</dbReference>
<feature type="signal peptide" evidence="1">
    <location>
        <begin position="1"/>
        <end position="32"/>
    </location>
</feature>
<sequence>MKRDVFQAVADPTRRAIMVLLAATAMTPSALAEHFDISRQATSKHVRILNECGLLDQMKSGREIRYQLKPEKLQAIDVWLEQFRQLWQERYNNLDNLLETLQGEDDES</sequence>
<dbReference type="PANTHER" id="PTHR38600">
    <property type="entry name" value="TRANSCRIPTIONAL REGULATORY PROTEIN"/>
    <property type="match status" value="1"/>
</dbReference>
<dbReference type="InterPro" id="IPR011991">
    <property type="entry name" value="ArsR-like_HTH"/>
</dbReference>
<comment type="caution">
    <text evidence="3">The sequence shown here is derived from an EMBL/GenBank/DDBJ whole genome shotgun (WGS) entry which is preliminary data.</text>
</comment>
<dbReference type="PRINTS" id="PR00778">
    <property type="entry name" value="HTHARSR"/>
</dbReference>
<gene>
    <name evidence="3" type="ORF">Y5W_03697</name>
</gene>
<evidence type="ECO:0000313" key="4">
    <source>
        <dbReference type="Proteomes" id="UP000662703"/>
    </source>
</evidence>
<dbReference type="SUPFAM" id="SSF46785">
    <property type="entry name" value="Winged helix' DNA-binding domain"/>
    <property type="match status" value="1"/>
</dbReference>
<dbReference type="InterPro" id="IPR036388">
    <property type="entry name" value="WH-like_DNA-bd_sf"/>
</dbReference>
<protein>
    <submittedName>
        <fullName evidence="3">Transcriptional regulator</fullName>
    </submittedName>
</protein>
<keyword evidence="1" id="KW-0732">Signal</keyword>
<reference evidence="3 4" key="1">
    <citation type="submission" date="2012-09" db="EMBL/GenBank/DDBJ databases">
        <title>Genome Sequence of alkane-degrading Bacterium Alcanivorax sp. 521-1.</title>
        <authorList>
            <person name="Lai Q."/>
            <person name="Shao Z."/>
        </authorList>
    </citation>
    <scope>NUCLEOTIDE SEQUENCE [LARGE SCALE GENOMIC DNA]</scope>
    <source>
        <strain evidence="3 4">521-1</strain>
    </source>
</reference>
<evidence type="ECO:0000256" key="1">
    <source>
        <dbReference type="SAM" id="SignalP"/>
    </source>
</evidence>
<dbReference type="Proteomes" id="UP000662703">
    <property type="component" value="Unassembled WGS sequence"/>
</dbReference>
<name>A0ABS0AW90_9GAMM</name>
<dbReference type="PANTHER" id="PTHR38600:SF2">
    <property type="entry name" value="SLL0088 PROTEIN"/>
    <property type="match status" value="1"/>
</dbReference>
<evidence type="ECO:0000313" key="3">
    <source>
        <dbReference type="EMBL" id="MBF5058403.1"/>
    </source>
</evidence>
<dbReference type="InterPro" id="IPR036390">
    <property type="entry name" value="WH_DNA-bd_sf"/>
</dbReference>
<dbReference type="InterPro" id="IPR001845">
    <property type="entry name" value="HTH_ArsR_DNA-bd_dom"/>
</dbReference>
<feature type="domain" description="HTH arsR-type" evidence="2">
    <location>
        <begin position="1"/>
        <end position="90"/>
    </location>
</feature>
<dbReference type="SMART" id="SM00418">
    <property type="entry name" value="HTH_ARSR"/>
    <property type="match status" value="1"/>
</dbReference>
<feature type="chain" id="PRO_5046345006" evidence="1">
    <location>
        <begin position="33"/>
        <end position="108"/>
    </location>
</feature>
<dbReference type="Gene3D" id="1.10.10.10">
    <property type="entry name" value="Winged helix-like DNA-binding domain superfamily/Winged helix DNA-binding domain"/>
    <property type="match status" value="1"/>
</dbReference>
<dbReference type="PROSITE" id="PS50987">
    <property type="entry name" value="HTH_ARSR_2"/>
    <property type="match status" value="1"/>
</dbReference>
<keyword evidence="4" id="KW-1185">Reference proteome</keyword>
<dbReference type="CDD" id="cd00090">
    <property type="entry name" value="HTH_ARSR"/>
    <property type="match status" value="1"/>
</dbReference>
<accession>A0ABS0AW90</accession>
<dbReference type="EMBL" id="ARXX01000100">
    <property type="protein sequence ID" value="MBF5058403.1"/>
    <property type="molecule type" value="Genomic_DNA"/>
</dbReference>
<organism evidence="3 4">
    <name type="scientific">Alloalcanivorax profundimaris</name>
    <dbReference type="NCBI Taxonomy" id="2735259"/>
    <lineage>
        <taxon>Bacteria</taxon>
        <taxon>Pseudomonadati</taxon>
        <taxon>Pseudomonadota</taxon>
        <taxon>Gammaproteobacteria</taxon>
        <taxon>Oceanospirillales</taxon>
        <taxon>Alcanivoracaceae</taxon>
        <taxon>Alloalcanivorax</taxon>
    </lineage>
</organism>